<dbReference type="RefSeq" id="WP_011373079.1">
    <property type="nucleotide sequence ID" value="NC_007575.1"/>
</dbReference>
<organism evidence="2 3">
    <name type="scientific">Sulfurimonas denitrificans (strain ATCC 33889 / DSM 1251)</name>
    <name type="common">Thiomicrospira denitrificans (strain ATCC 33889 / DSM 1251)</name>
    <dbReference type="NCBI Taxonomy" id="326298"/>
    <lineage>
        <taxon>Bacteria</taxon>
        <taxon>Pseudomonadati</taxon>
        <taxon>Campylobacterota</taxon>
        <taxon>Epsilonproteobacteria</taxon>
        <taxon>Campylobacterales</taxon>
        <taxon>Sulfurimonadaceae</taxon>
        <taxon>Sulfurimonas</taxon>
    </lineage>
</organism>
<feature type="coiled-coil region" evidence="1">
    <location>
        <begin position="411"/>
        <end position="482"/>
    </location>
</feature>
<keyword evidence="1" id="KW-0175">Coiled coil</keyword>
<accession>Q30QK4</accession>
<dbReference type="eggNOG" id="COG3206">
    <property type="taxonomic scope" value="Bacteria"/>
</dbReference>
<reference evidence="2 3" key="1">
    <citation type="journal article" date="2008" name="Appl. Environ. Microbiol.">
        <title>Genome of the epsilonproteobacterial chemolithoautotroph Sulfurimonas denitrificans.</title>
        <authorList>
            <person name="Sievert S.M."/>
            <person name="Scott K.M."/>
            <person name="Klotz M.G."/>
            <person name="Chain P.S.G."/>
            <person name="Hauser L.J."/>
            <person name="Hemp J."/>
            <person name="Huegler M."/>
            <person name="Land M."/>
            <person name="Lapidus A."/>
            <person name="Larimer F.W."/>
            <person name="Lucas S."/>
            <person name="Malfatti S.A."/>
            <person name="Meyer F."/>
            <person name="Paulsen I.T."/>
            <person name="Ren Q."/>
            <person name="Simon J."/>
            <person name="Bailey K."/>
            <person name="Diaz E."/>
            <person name="Fitzpatrick K.A."/>
            <person name="Glover B."/>
            <person name="Gwatney N."/>
            <person name="Korajkic A."/>
            <person name="Long A."/>
            <person name="Mobberley J.M."/>
            <person name="Pantry S.N."/>
            <person name="Pazder G."/>
            <person name="Peterson S."/>
            <person name="Quintanilla J.D."/>
            <person name="Sprinkle R."/>
            <person name="Stephens J."/>
            <person name="Thomas P."/>
            <person name="Vaughn R."/>
            <person name="Weber M.J."/>
            <person name="Wooten L.L."/>
        </authorList>
    </citation>
    <scope>NUCLEOTIDE SEQUENCE [LARGE SCALE GENOMIC DNA]</scope>
    <source>
        <strain evidence="3">ATCC 33889 / DSM 1251</strain>
    </source>
</reference>
<dbReference type="Proteomes" id="UP000002714">
    <property type="component" value="Chromosome"/>
</dbReference>
<evidence type="ECO:0000313" key="2">
    <source>
        <dbReference type="EMBL" id="ABB44727.1"/>
    </source>
</evidence>
<evidence type="ECO:0000256" key="1">
    <source>
        <dbReference type="SAM" id="Coils"/>
    </source>
</evidence>
<gene>
    <name evidence="2" type="ordered locus">Suden_1450</name>
</gene>
<name>Q30QK4_SULDN</name>
<evidence type="ECO:0000313" key="3">
    <source>
        <dbReference type="Proteomes" id="UP000002714"/>
    </source>
</evidence>
<dbReference type="AlphaFoldDB" id="Q30QK4"/>
<sequence length="505" mass="59789">MILSKLKLYLKTIVGEPSIHFVWNDEHNEKLFSYLNEHLDDETIDTLTVQATIKKALREHFESLGNVLFKISSSQLRMKLFPYKIEPKDSINLEYIFNIIDENSECIEYEYNDKKDLICLNEDITIKLKSFVNHITNEEINKKELLKYAIREALELKSSDIIIIKNSQIFIKIFDTSSCREIADSEKNTIAQRYNGIEDEHLISFYKNFFAKDEYKNFFYEVAEQFVEIYMLEKKIDNVTYEKYVFSYIQSIIIEHLERLFEHNQEFFKGFSGYIFRIHFKEVFGYIANMILSEISASNKYMINFLKYYSLNVIVIDSQKYKVPEIEAENGLKWSVSSMMSIVKIYIKTDQSIDSILNKKEELQDSINDLYVNGLSPMEYKSIITKESDKISLEIAYLAKKLNLYTDSLYLSKNEQEKERLKSDIKDIRLEMQLKREEHNKLLSKMINKADLHRYNNVKREIDALTRQEKREEKILEQNEDAFFSITNSLVKALTSKKILLEGLN</sequence>
<keyword evidence="3" id="KW-1185">Reference proteome</keyword>
<dbReference type="KEGG" id="tdn:Suden_1450"/>
<dbReference type="EMBL" id="CP000153">
    <property type="protein sequence ID" value="ABB44727.1"/>
    <property type="molecule type" value="Genomic_DNA"/>
</dbReference>
<protein>
    <submittedName>
        <fullName evidence="2">Uncharacterized protein</fullName>
    </submittedName>
</protein>
<dbReference type="OrthoDB" id="5333112at2"/>
<proteinExistence type="predicted"/>
<dbReference type="HOGENOM" id="CLU_539602_0_0_7"/>